<reference evidence="1" key="1">
    <citation type="submission" date="2021-02" db="EMBL/GenBank/DDBJ databases">
        <authorList>
            <consortium name="DOE Joint Genome Institute"/>
            <person name="Ahrendt S."/>
            <person name="Looney B.P."/>
            <person name="Miyauchi S."/>
            <person name="Morin E."/>
            <person name="Drula E."/>
            <person name="Courty P.E."/>
            <person name="Chicoki N."/>
            <person name="Fauchery L."/>
            <person name="Kohler A."/>
            <person name="Kuo A."/>
            <person name="Labutti K."/>
            <person name="Pangilinan J."/>
            <person name="Lipzen A."/>
            <person name="Riley R."/>
            <person name="Andreopoulos W."/>
            <person name="He G."/>
            <person name="Johnson J."/>
            <person name="Barry K.W."/>
            <person name="Grigoriev I.V."/>
            <person name="Nagy L."/>
            <person name="Hibbett D."/>
            <person name="Henrissat B."/>
            <person name="Matheny P.B."/>
            <person name="Labbe J."/>
            <person name="Martin F."/>
        </authorList>
    </citation>
    <scope>NUCLEOTIDE SEQUENCE</scope>
    <source>
        <strain evidence="1">EC-137</strain>
    </source>
</reference>
<protein>
    <submittedName>
        <fullName evidence="1">Uncharacterized protein</fullName>
    </submittedName>
</protein>
<accession>A0ACB8QCN8</accession>
<evidence type="ECO:0000313" key="2">
    <source>
        <dbReference type="Proteomes" id="UP000814128"/>
    </source>
</evidence>
<reference evidence="1" key="2">
    <citation type="journal article" date="2022" name="New Phytol.">
        <title>Evolutionary transition to the ectomycorrhizal habit in the genomes of a hyperdiverse lineage of mushroom-forming fungi.</title>
        <authorList>
            <person name="Looney B."/>
            <person name="Miyauchi S."/>
            <person name="Morin E."/>
            <person name="Drula E."/>
            <person name="Courty P.E."/>
            <person name="Kohler A."/>
            <person name="Kuo A."/>
            <person name="LaButti K."/>
            <person name="Pangilinan J."/>
            <person name="Lipzen A."/>
            <person name="Riley R."/>
            <person name="Andreopoulos W."/>
            <person name="He G."/>
            <person name="Johnson J."/>
            <person name="Nolan M."/>
            <person name="Tritt A."/>
            <person name="Barry K.W."/>
            <person name="Grigoriev I.V."/>
            <person name="Nagy L.G."/>
            <person name="Hibbett D."/>
            <person name="Henrissat B."/>
            <person name="Matheny P.B."/>
            <person name="Labbe J."/>
            <person name="Martin F.M."/>
        </authorList>
    </citation>
    <scope>NUCLEOTIDE SEQUENCE</scope>
    <source>
        <strain evidence="1">EC-137</strain>
    </source>
</reference>
<keyword evidence="2" id="KW-1185">Reference proteome</keyword>
<name>A0ACB8QCN8_9AGAM</name>
<evidence type="ECO:0000313" key="1">
    <source>
        <dbReference type="EMBL" id="KAI0029563.1"/>
    </source>
</evidence>
<sequence length="289" mass="32504">MSNYKQKYDADGFVIIPGLIKPELFTELENACAVVVARTRAGDWPHRRVVGKQFPPYGDADPDSWGVQHVMHPDLGQPAFAKYYTSPEMRAAARELLGCEDKHLQMELFNLLINPTSHEFALSWHRDDVKAAAGEEEERDALSVWHYGVQWNAALYEDSSLFVVPGSHRVPRTPVQREQSNTTKVPEDPMAMSGAIQVSLKPGETVFYNNNILHCATYSPKRKRATLHASMGDTRGGATRARNILQHGLTWMQEVKFWGTLDDEGRKMLDRLANMQNASSGMLEYSLDG</sequence>
<proteinExistence type="predicted"/>
<dbReference type="EMBL" id="MU273668">
    <property type="protein sequence ID" value="KAI0029563.1"/>
    <property type="molecule type" value="Genomic_DNA"/>
</dbReference>
<gene>
    <name evidence="1" type="ORF">K488DRAFT_56096</name>
</gene>
<organism evidence="1 2">
    <name type="scientific">Vararia minispora EC-137</name>
    <dbReference type="NCBI Taxonomy" id="1314806"/>
    <lineage>
        <taxon>Eukaryota</taxon>
        <taxon>Fungi</taxon>
        <taxon>Dikarya</taxon>
        <taxon>Basidiomycota</taxon>
        <taxon>Agaricomycotina</taxon>
        <taxon>Agaricomycetes</taxon>
        <taxon>Russulales</taxon>
        <taxon>Lachnocladiaceae</taxon>
        <taxon>Vararia</taxon>
    </lineage>
</organism>
<comment type="caution">
    <text evidence="1">The sequence shown here is derived from an EMBL/GenBank/DDBJ whole genome shotgun (WGS) entry which is preliminary data.</text>
</comment>
<dbReference type="Proteomes" id="UP000814128">
    <property type="component" value="Unassembled WGS sequence"/>
</dbReference>